<evidence type="ECO:0000259" key="1">
    <source>
        <dbReference type="Pfam" id="PF12684"/>
    </source>
</evidence>
<dbReference type="Pfam" id="PF12684">
    <property type="entry name" value="DUF3799"/>
    <property type="match status" value="1"/>
</dbReference>
<dbReference type="InterPro" id="IPR011604">
    <property type="entry name" value="PDDEXK-like_dom_sf"/>
</dbReference>
<accession>A0A1S2VR15</accession>
<evidence type="ECO:0000313" key="2">
    <source>
        <dbReference type="EMBL" id="OIN61219.1"/>
    </source>
</evidence>
<feature type="domain" description="Putative exodeoxyribonuclease 8 PDDEXK-like" evidence="1">
    <location>
        <begin position="59"/>
        <end position="191"/>
    </location>
</feature>
<protein>
    <recommendedName>
        <fullName evidence="1">Putative exodeoxyribonuclease 8 PDDEXK-like domain-containing protein</fullName>
    </recommendedName>
</protein>
<sequence>MNYRSIPRISNSDLTEFKNHIFGYNKKKPVAAFAFGTALHELILEPHKVSELPGNIDLALVQKLALNAKNDKYLRWIVPFSRKEIIKLWEDPATGLALKSKLDIVHKGRIVVDIKSTSCKSLADFLKSSENYDYDRQAAFYLDAIGAKQFLFVAVQKVAPFHIWIVQYYEGGTFIAAGRKKYKTLLREWKRRIDSGQQFKPSTWCQNPENQEGIVNSITGL</sequence>
<evidence type="ECO:0000313" key="3">
    <source>
        <dbReference type="Proteomes" id="UP000181790"/>
    </source>
</evidence>
<proteinExistence type="predicted"/>
<dbReference type="OrthoDB" id="792901at2"/>
<keyword evidence="3" id="KW-1185">Reference proteome</keyword>
<gene>
    <name evidence="2" type="ORF">BLX24_03925</name>
</gene>
<dbReference type="EMBL" id="MORL01000001">
    <property type="protein sequence ID" value="OIN61219.1"/>
    <property type="molecule type" value="Genomic_DNA"/>
</dbReference>
<comment type="caution">
    <text evidence="2">The sequence shown here is derived from an EMBL/GenBank/DDBJ whole genome shotgun (WGS) entry which is preliminary data.</text>
</comment>
<dbReference type="InterPro" id="IPR024432">
    <property type="entry name" value="Put_RecE_PDDEXK-like_dom"/>
</dbReference>
<name>A0A1S2VR15_9BACT</name>
<dbReference type="Gene3D" id="3.90.320.10">
    <property type="match status" value="1"/>
</dbReference>
<organism evidence="2 3">
    <name type="scientific">Arsenicibacter rosenii</name>
    <dbReference type="NCBI Taxonomy" id="1750698"/>
    <lineage>
        <taxon>Bacteria</taxon>
        <taxon>Pseudomonadati</taxon>
        <taxon>Bacteroidota</taxon>
        <taxon>Cytophagia</taxon>
        <taxon>Cytophagales</taxon>
        <taxon>Spirosomataceae</taxon>
        <taxon>Arsenicibacter</taxon>
    </lineage>
</organism>
<dbReference type="RefSeq" id="WP_071501721.1">
    <property type="nucleotide sequence ID" value="NZ_MORL01000001.1"/>
</dbReference>
<reference evidence="2 3" key="1">
    <citation type="submission" date="2016-10" db="EMBL/GenBank/DDBJ databases">
        <title>Arsenicibacter rosenii gen. nov., sp. nov., an efficient arsenic-methylating bacterium isolated from an arsenic-contaminated paddy soil.</title>
        <authorList>
            <person name="Huang K."/>
        </authorList>
    </citation>
    <scope>NUCLEOTIDE SEQUENCE [LARGE SCALE GENOMIC DNA]</scope>
    <source>
        <strain evidence="2 3">SM-1</strain>
    </source>
</reference>
<dbReference type="AlphaFoldDB" id="A0A1S2VR15"/>
<dbReference type="Proteomes" id="UP000181790">
    <property type="component" value="Unassembled WGS sequence"/>
</dbReference>